<dbReference type="InterPro" id="IPR029063">
    <property type="entry name" value="SAM-dependent_MTases_sf"/>
</dbReference>
<feature type="compositionally biased region" description="Basic residues" evidence="9">
    <location>
        <begin position="734"/>
        <end position="747"/>
    </location>
</feature>
<dbReference type="SUPFAM" id="SSF53335">
    <property type="entry name" value="S-adenosyl-L-methionine-dependent methyltransferases"/>
    <property type="match status" value="1"/>
</dbReference>
<comment type="caution">
    <text evidence="13">The sequence shown here is derived from an EMBL/GenBank/DDBJ whole genome shotgun (WGS) entry which is preliminary data.</text>
</comment>
<evidence type="ECO:0000256" key="1">
    <source>
        <dbReference type="ARBA" id="ARBA00004604"/>
    </source>
</evidence>
<dbReference type="EMBL" id="LIAE01006622">
    <property type="protein sequence ID" value="PAV86884.1"/>
    <property type="molecule type" value="Genomic_DNA"/>
</dbReference>
<feature type="compositionally biased region" description="Low complexity" evidence="9">
    <location>
        <begin position="567"/>
        <end position="582"/>
    </location>
</feature>
<evidence type="ECO:0000256" key="4">
    <source>
        <dbReference type="ARBA" id="ARBA00022603"/>
    </source>
</evidence>
<feature type="compositionally biased region" description="Basic and acidic residues" evidence="9">
    <location>
        <begin position="484"/>
        <end position="497"/>
    </location>
</feature>
<keyword evidence="8" id="KW-0175">Coiled coil</keyword>
<dbReference type="InterPro" id="IPR002877">
    <property type="entry name" value="RNA_MeTrfase_FtsJ_dom"/>
</dbReference>
<dbReference type="InterPro" id="IPR028589">
    <property type="entry name" value="SPB1-like"/>
</dbReference>
<dbReference type="InterPro" id="IPR050082">
    <property type="entry name" value="RNA_methyltr_RlmE"/>
</dbReference>
<comment type="similarity">
    <text evidence="8">Belongs to the class I-like SAM-binding methyltransferase superfamily. RNA methyltransferase RlmE family. SPB1 subfamily.</text>
</comment>
<evidence type="ECO:0000259" key="10">
    <source>
        <dbReference type="Pfam" id="PF01728"/>
    </source>
</evidence>
<dbReference type="GO" id="GO:0005730">
    <property type="term" value="C:nucleolus"/>
    <property type="evidence" value="ECO:0007669"/>
    <property type="project" value="UniProtKB-SubCell"/>
</dbReference>
<dbReference type="PANTHER" id="PTHR10920">
    <property type="entry name" value="RIBOSOMAL RNA METHYLTRANSFERASE"/>
    <property type="match status" value="1"/>
</dbReference>
<evidence type="ECO:0000256" key="6">
    <source>
        <dbReference type="ARBA" id="ARBA00022691"/>
    </source>
</evidence>
<keyword evidence="4 8" id="KW-0489">Methyltransferase</keyword>
<dbReference type="PANTHER" id="PTHR10920:SF13">
    <property type="entry name" value="PRE-RRNA 2'-O-RIBOSE RNA METHYLTRANSFERASE FTSJ3"/>
    <property type="match status" value="1"/>
</dbReference>
<dbReference type="GO" id="GO:0016435">
    <property type="term" value="F:rRNA (guanine) methyltransferase activity"/>
    <property type="evidence" value="ECO:0007669"/>
    <property type="project" value="TreeGrafter"/>
</dbReference>
<evidence type="ECO:0000256" key="9">
    <source>
        <dbReference type="SAM" id="MobiDB-lite"/>
    </source>
</evidence>
<feature type="binding site" evidence="8">
    <location>
        <position position="56"/>
    </location>
    <ligand>
        <name>S-adenosyl-L-methionine</name>
        <dbReference type="ChEBI" id="CHEBI:59789"/>
    </ligand>
</feature>
<dbReference type="GO" id="GO:0000466">
    <property type="term" value="P:maturation of 5.8S rRNA from tricistronic rRNA transcript (SSU-rRNA, 5.8S rRNA, LSU-rRNA)"/>
    <property type="evidence" value="ECO:0007669"/>
    <property type="project" value="TreeGrafter"/>
</dbReference>
<dbReference type="Pfam" id="PF07780">
    <property type="entry name" value="Spb1_C"/>
    <property type="match status" value="1"/>
</dbReference>
<feature type="active site" description="Proton acceptor" evidence="8">
    <location>
        <position position="157"/>
    </location>
</feature>
<protein>
    <recommendedName>
        <fullName evidence="8">Putative rRNA methyltransferase</fullName>
        <ecNumber evidence="8">2.1.1.-</ecNumber>
    </recommendedName>
    <alternativeName>
        <fullName evidence="8">2'-O-ribose RNA methyltransferase SPB1 homolog</fullName>
    </alternativeName>
</protein>
<comment type="subcellular location">
    <subcellularLocation>
        <location evidence="1 8">Nucleus</location>
        <location evidence="1 8">Nucleolus</location>
    </subcellularLocation>
</comment>
<dbReference type="InterPro" id="IPR024576">
    <property type="entry name" value="rRNA_MeTfrase_Spb1_DUF3381"/>
</dbReference>
<feature type="compositionally biased region" description="Acidic residues" evidence="9">
    <location>
        <begin position="436"/>
        <end position="450"/>
    </location>
</feature>
<dbReference type="InterPro" id="IPR015507">
    <property type="entry name" value="rRNA-MeTfrase_E"/>
</dbReference>
<dbReference type="GO" id="GO:0030687">
    <property type="term" value="C:preribosome, large subunit precursor"/>
    <property type="evidence" value="ECO:0007669"/>
    <property type="project" value="TreeGrafter"/>
</dbReference>
<feature type="compositionally biased region" description="Polar residues" evidence="9">
    <location>
        <begin position="533"/>
        <end position="543"/>
    </location>
</feature>
<name>A0A2A2LL00_9BILA</name>
<dbReference type="Pfam" id="PF01728">
    <property type="entry name" value="FtsJ"/>
    <property type="match status" value="1"/>
</dbReference>
<feature type="compositionally biased region" description="Acidic residues" evidence="9">
    <location>
        <begin position="613"/>
        <end position="623"/>
    </location>
</feature>
<dbReference type="HAMAP" id="MF_03163">
    <property type="entry name" value="RNA_methyltr_E_SPB1"/>
    <property type="match status" value="1"/>
</dbReference>
<keyword evidence="6 8" id="KW-0949">S-adenosyl-L-methionine</keyword>
<evidence type="ECO:0000256" key="2">
    <source>
        <dbReference type="ARBA" id="ARBA00022517"/>
    </source>
</evidence>
<dbReference type="OrthoDB" id="1287559at2759"/>
<evidence type="ECO:0000259" key="11">
    <source>
        <dbReference type="Pfam" id="PF07780"/>
    </source>
</evidence>
<dbReference type="AlphaFoldDB" id="A0A2A2LL00"/>
<dbReference type="GO" id="GO:0000463">
    <property type="term" value="P:maturation of LSU-rRNA from tricistronic rRNA transcript (SSU-rRNA, 5.8S rRNA, LSU-rRNA)"/>
    <property type="evidence" value="ECO:0007669"/>
    <property type="project" value="TreeGrafter"/>
</dbReference>
<dbReference type="EC" id="2.1.1.-" evidence="8"/>
<dbReference type="FunFam" id="3.40.50.150:FF:000004">
    <property type="entry name" value="AdoMet-dependent rRNA methyltransferase SPB1"/>
    <property type="match status" value="1"/>
</dbReference>
<feature type="region of interest" description="Disordered" evidence="9">
    <location>
        <begin position="778"/>
        <end position="837"/>
    </location>
</feature>
<feature type="binding site" evidence="8">
    <location>
        <position position="76"/>
    </location>
    <ligand>
        <name>S-adenosyl-L-methionine</name>
        <dbReference type="ChEBI" id="CHEBI:59789"/>
    </ligand>
</feature>
<feature type="coiled-coil region" evidence="8">
    <location>
        <begin position="318"/>
        <end position="385"/>
    </location>
</feature>
<dbReference type="GO" id="GO:0008650">
    <property type="term" value="F:rRNA (uridine-2'-O-)-methyltransferase activity"/>
    <property type="evidence" value="ECO:0007669"/>
    <property type="project" value="TreeGrafter"/>
</dbReference>
<dbReference type="STRING" id="2018661.A0A2A2LL00"/>
<evidence type="ECO:0000256" key="5">
    <source>
        <dbReference type="ARBA" id="ARBA00022679"/>
    </source>
</evidence>
<feature type="region of interest" description="Disordered" evidence="9">
    <location>
        <begin position="520"/>
        <end position="652"/>
    </location>
</feature>
<dbReference type="Gene3D" id="3.40.50.150">
    <property type="entry name" value="Vaccinia Virus protein VP39"/>
    <property type="match status" value="1"/>
</dbReference>
<accession>A0A2A2LL00</accession>
<feature type="compositionally biased region" description="Basic and acidic residues" evidence="9">
    <location>
        <begin position="723"/>
        <end position="733"/>
    </location>
</feature>
<feature type="compositionally biased region" description="Basic and acidic residues" evidence="9">
    <location>
        <begin position="545"/>
        <end position="566"/>
    </location>
</feature>
<feature type="compositionally biased region" description="Basic and acidic residues" evidence="9">
    <location>
        <begin position="520"/>
        <end position="532"/>
    </location>
</feature>
<reference evidence="13 14" key="1">
    <citation type="journal article" date="2017" name="Curr. Biol.">
        <title>Genome architecture and evolution of a unichromosomal asexual nematode.</title>
        <authorList>
            <person name="Fradin H."/>
            <person name="Zegar C."/>
            <person name="Gutwein M."/>
            <person name="Lucas J."/>
            <person name="Kovtun M."/>
            <person name="Corcoran D."/>
            <person name="Baugh L.R."/>
            <person name="Kiontke K."/>
            <person name="Gunsalus K."/>
            <person name="Fitch D.H."/>
            <person name="Piano F."/>
        </authorList>
    </citation>
    <scope>NUCLEOTIDE SEQUENCE [LARGE SCALE GENOMIC DNA]</scope>
    <source>
        <strain evidence="13">PF1309</strain>
    </source>
</reference>
<feature type="domain" description="Ribosomal RNA methyltransferase SPB1-like C-terminal" evidence="11">
    <location>
        <begin position="619"/>
        <end position="823"/>
    </location>
</feature>
<dbReference type="Proteomes" id="UP000218231">
    <property type="component" value="Unassembled WGS sequence"/>
</dbReference>
<evidence type="ECO:0000256" key="7">
    <source>
        <dbReference type="ARBA" id="ARBA00023242"/>
    </source>
</evidence>
<feature type="compositionally biased region" description="Basic and acidic residues" evidence="9">
    <location>
        <begin position="805"/>
        <end position="825"/>
    </location>
</feature>
<dbReference type="HAMAP" id="MF_01547">
    <property type="entry name" value="RNA_methyltr_E"/>
    <property type="match status" value="1"/>
</dbReference>
<feature type="binding site" evidence="8">
    <location>
        <position position="92"/>
    </location>
    <ligand>
        <name>S-adenosyl-L-methionine</name>
        <dbReference type="ChEBI" id="CHEBI:59789"/>
    </ligand>
</feature>
<comment type="catalytic activity">
    <reaction evidence="8">
        <text>a ribonucleotide in rRNA + S-adenosyl-L-methionine = a 2'-O-methylribonucleotide in rRNA + S-adenosyl-L-homocysteine + H(+)</text>
        <dbReference type="Rhea" id="RHEA:48628"/>
        <dbReference type="Rhea" id="RHEA-COMP:12164"/>
        <dbReference type="Rhea" id="RHEA-COMP:12165"/>
        <dbReference type="ChEBI" id="CHEBI:15378"/>
        <dbReference type="ChEBI" id="CHEBI:57856"/>
        <dbReference type="ChEBI" id="CHEBI:59789"/>
        <dbReference type="ChEBI" id="CHEBI:90675"/>
        <dbReference type="ChEBI" id="CHEBI:90676"/>
    </reaction>
</comment>
<keyword evidence="7 8" id="KW-0539">Nucleus</keyword>
<feature type="binding site" evidence="8">
    <location>
        <position position="58"/>
    </location>
    <ligand>
        <name>S-adenosyl-L-methionine</name>
        <dbReference type="ChEBI" id="CHEBI:59789"/>
    </ligand>
</feature>
<feature type="compositionally biased region" description="Acidic residues" evidence="9">
    <location>
        <begin position="467"/>
        <end position="477"/>
    </location>
</feature>
<feature type="binding site" evidence="8">
    <location>
        <position position="117"/>
    </location>
    <ligand>
        <name>S-adenosyl-L-methionine</name>
        <dbReference type="ChEBI" id="CHEBI:59789"/>
    </ligand>
</feature>
<proteinExistence type="inferred from homology"/>
<dbReference type="Pfam" id="PF11861">
    <property type="entry name" value="DUF3381"/>
    <property type="match status" value="1"/>
</dbReference>
<feature type="region of interest" description="Disordered" evidence="9">
    <location>
        <begin position="723"/>
        <end position="747"/>
    </location>
</feature>
<organism evidence="13 14">
    <name type="scientific">Diploscapter pachys</name>
    <dbReference type="NCBI Taxonomy" id="2018661"/>
    <lineage>
        <taxon>Eukaryota</taxon>
        <taxon>Metazoa</taxon>
        <taxon>Ecdysozoa</taxon>
        <taxon>Nematoda</taxon>
        <taxon>Chromadorea</taxon>
        <taxon>Rhabditida</taxon>
        <taxon>Rhabditina</taxon>
        <taxon>Rhabditomorpha</taxon>
        <taxon>Rhabditoidea</taxon>
        <taxon>Rhabditidae</taxon>
        <taxon>Diploscapter</taxon>
    </lineage>
</organism>
<feature type="region of interest" description="Disordered" evidence="9">
    <location>
        <begin position="428"/>
        <end position="497"/>
    </location>
</feature>
<evidence type="ECO:0000313" key="14">
    <source>
        <dbReference type="Proteomes" id="UP000218231"/>
    </source>
</evidence>
<feature type="compositionally biased region" description="Basic and acidic residues" evidence="9">
    <location>
        <begin position="624"/>
        <end position="644"/>
    </location>
</feature>
<gene>
    <name evidence="13" type="ORF">WR25_02063</name>
</gene>
<feature type="domain" description="Ribosomal RNA methyltransferase FtsJ" evidence="10">
    <location>
        <begin position="24"/>
        <end position="200"/>
    </location>
</feature>
<keyword evidence="5 8" id="KW-0808">Transferase</keyword>
<comment type="function">
    <text evidence="8">Probable methyltransferase involved in the maturation of rRNA and in the biogenesis of ribosomal subunits.</text>
</comment>
<evidence type="ECO:0000256" key="8">
    <source>
        <dbReference type="HAMAP-Rule" id="MF_03163"/>
    </source>
</evidence>
<sequence>MGKKGKIGKQRRDKYYKLAKETGYRSRAAFKLVQLNKRFGFLDSARAVVDLCAAPGGWMQVACQAMPVSSLVIGVDLAPIKPIRNAIALQGDITKEDTRQAIKRELQNWQADVVLNDGAPNVGLNWIHDAFNQNVLVLAALKLATQILRRGGTFVTKVFRSADYACLITVFEKLFKKVHVWKPAASRLESAEIFVVCERYDKPPKVDPALLDMKRVFASQDDQAKSTKKTSAEALLIGKQKKAKAEGYETGQLAIRQTVNASEFVGSQDYLELLGGANEIILDKDVYRNVPETTEEVREYLKDLKVCGPRELRILLRWRKSFKAKEEAERKAKQAEEKAEEKTLDPDELEDKELAEIDELIAKAAEEEKAALKKKKKRMLKAKALLLKRKQLKMIIEGDKPDPVEDIELFSLRRIRRARELAEINKDKVDAPDYSLIDEEEDDEGLGDGDWETRQKDGNESGSEGSEQSEDEDDENELIVTEQSHLDKQSRKDIRTEKWFEKEEISGLVSDEDDEAELMAIEKHLNKGDKGQDTSQKYANTVTFDDDRKGMSKKERQKREDEEFKTGKSAGKAGGSKPSKLSDQSEDSGEDAMEQSSSSDEEEESKFAKEMDIDAEEMEDGEDDSGRTSKRKGDDVKIGEDQKPVAKKRRLTPEELALGEQLIHSAKSVRELEEFATNRFTNNDDSLPDWFVEDEKRHYRKIPPVTKDQVQFYKDRMRELNARPSKKVAEAKARKQRRMKLKLERAKKKAEGILANEQMEHGEKIREMKKIYAKAAKKERRKTELVVMTKGKAGKMGGRPKGKYKLVDSRMKKDLRAQKAKEKTKGRGKKAGGKRRR</sequence>
<evidence type="ECO:0000259" key="12">
    <source>
        <dbReference type="Pfam" id="PF11861"/>
    </source>
</evidence>
<keyword evidence="2 8" id="KW-0690">Ribosome biogenesis</keyword>
<feature type="compositionally biased region" description="Acidic residues" evidence="9">
    <location>
        <begin position="584"/>
        <end position="604"/>
    </location>
</feature>
<feature type="compositionally biased region" description="Basic residues" evidence="9">
    <location>
        <begin position="826"/>
        <end position="837"/>
    </location>
</feature>
<keyword evidence="14" id="KW-1185">Reference proteome</keyword>
<keyword evidence="3 8" id="KW-0698">rRNA processing</keyword>
<dbReference type="InterPro" id="IPR012920">
    <property type="entry name" value="rRNA_MeTfrase_SPB1-like_C"/>
</dbReference>
<evidence type="ECO:0000256" key="3">
    <source>
        <dbReference type="ARBA" id="ARBA00022552"/>
    </source>
</evidence>
<feature type="domain" description="DUF3381" evidence="12">
    <location>
        <begin position="239"/>
        <end position="388"/>
    </location>
</feature>
<evidence type="ECO:0000313" key="13">
    <source>
        <dbReference type="EMBL" id="PAV86884.1"/>
    </source>
</evidence>